<keyword evidence="9" id="KW-1185">Reference proteome</keyword>
<sequence>MTTMPLPAPAWRRFAAIVYDVLAVVAIVMVVGLLAQIATKGGVADATGHIVAWWYQPLQGLVVGAYFLLSWMRGGQTLGMRPWRIRVVSRDGAPVDIRRSFIRLLVASVPVFLLLLYSVVPLGVVLWLPVAGWAVILLPSLFDARRRGLHDMAAGTEIRPLTA</sequence>
<dbReference type="AlphaFoldDB" id="A0A4Y5Z6B7"/>
<feature type="transmembrane region" description="Helical" evidence="6">
    <location>
        <begin position="14"/>
        <end position="38"/>
    </location>
</feature>
<evidence type="ECO:0000256" key="4">
    <source>
        <dbReference type="ARBA" id="ARBA00022989"/>
    </source>
</evidence>
<evidence type="ECO:0000256" key="1">
    <source>
        <dbReference type="ARBA" id="ARBA00004651"/>
    </source>
</evidence>
<evidence type="ECO:0000256" key="3">
    <source>
        <dbReference type="ARBA" id="ARBA00022692"/>
    </source>
</evidence>
<feature type="transmembrane region" description="Helical" evidence="6">
    <location>
        <begin position="100"/>
        <end position="118"/>
    </location>
</feature>
<dbReference type="InterPro" id="IPR051791">
    <property type="entry name" value="Pra-immunoreactive"/>
</dbReference>
<evidence type="ECO:0000259" key="7">
    <source>
        <dbReference type="Pfam" id="PF06271"/>
    </source>
</evidence>
<dbReference type="RefSeq" id="WP_139984672.1">
    <property type="nucleotide sequence ID" value="NZ_CP041046.1"/>
</dbReference>
<accession>A0A4Y5Z6B7</accession>
<dbReference type="EMBL" id="CP041046">
    <property type="protein sequence ID" value="QDE40747.1"/>
    <property type="molecule type" value="Genomic_DNA"/>
</dbReference>
<protein>
    <submittedName>
        <fullName evidence="8">RDD family protein</fullName>
    </submittedName>
</protein>
<proteinExistence type="predicted"/>
<keyword evidence="5 6" id="KW-0472">Membrane</keyword>
<dbReference type="GO" id="GO:0005886">
    <property type="term" value="C:plasma membrane"/>
    <property type="evidence" value="ECO:0007669"/>
    <property type="project" value="UniProtKB-SubCell"/>
</dbReference>
<feature type="domain" description="RDD" evidence="7">
    <location>
        <begin position="8"/>
        <end position="155"/>
    </location>
</feature>
<dbReference type="OrthoDB" id="9793824at2"/>
<dbReference type="KEGG" id="lpy:FIV34_16805"/>
<dbReference type="InterPro" id="IPR010432">
    <property type="entry name" value="RDD"/>
</dbReference>
<dbReference type="Pfam" id="PF06271">
    <property type="entry name" value="RDD"/>
    <property type="match status" value="1"/>
</dbReference>
<evidence type="ECO:0000256" key="2">
    <source>
        <dbReference type="ARBA" id="ARBA00022475"/>
    </source>
</evidence>
<keyword evidence="4 6" id="KW-1133">Transmembrane helix</keyword>
<gene>
    <name evidence="8" type="ORF">FIV34_16805</name>
</gene>
<dbReference type="PANTHER" id="PTHR36115">
    <property type="entry name" value="PROLINE-RICH ANTIGEN HOMOLOG-RELATED"/>
    <property type="match status" value="1"/>
</dbReference>
<evidence type="ECO:0000313" key="9">
    <source>
        <dbReference type="Proteomes" id="UP000316093"/>
    </source>
</evidence>
<evidence type="ECO:0000256" key="5">
    <source>
        <dbReference type="ARBA" id="ARBA00023136"/>
    </source>
</evidence>
<feature type="transmembrane region" description="Helical" evidence="6">
    <location>
        <begin position="50"/>
        <end position="71"/>
    </location>
</feature>
<evidence type="ECO:0000256" key="6">
    <source>
        <dbReference type="SAM" id="Phobius"/>
    </source>
</evidence>
<reference evidence="8 9" key="1">
    <citation type="submission" date="2019-06" db="EMBL/GenBank/DDBJ databases">
        <title>A complete genome sequence for Luteibacter pinisoli MAH-14.</title>
        <authorList>
            <person name="Baltrus D.A."/>
        </authorList>
    </citation>
    <scope>NUCLEOTIDE SEQUENCE [LARGE SCALE GENOMIC DNA]</scope>
    <source>
        <strain evidence="8 9">MAH-14</strain>
    </source>
</reference>
<dbReference type="PANTHER" id="PTHR36115:SF10">
    <property type="entry name" value="RDD DOMAIN-CONTAINING PROTEIN"/>
    <property type="match status" value="1"/>
</dbReference>
<comment type="subcellular location">
    <subcellularLocation>
        <location evidence="1">Cell membrane</location>
        <topology evidence="1">Multi-pass membrane protein</topology>
    </subcellularLocation>
</comment>
<organism evidence="8 9">
    <name type="scientific">Luteibacter pinisoli</name>
    <dbReference type="NCBI Taxonomy" id="2589080"/>
    <lineage>
        <taxon>Bacteria</taxon>
        <taxon>Pseudomonadati</taxon>
        <taxon>Pseudomonadota</taxon>
        <taxon>Gammaproteobacteria</taxon>
        <taxon>Lysobacterales</taxon>
        <taxon>Rhodanobacteraceae</taxon>
        <taxon>Luteibacter</taxon>
    </lineage>
</organism>
<name>A0A4Y5Z6B7_9GAMM</name>
<feature type="transmembrane region" description="Helical" evidence="6">
    <location>
        <begin position="124"/>
        <end position="142"/>
    </location>
</feature>
<keyword evidence="2" id="KW-1003">Cell membrane</keyword>
<evidence type="ECO:0000313" key="8">
    <source>
        <dbReference type="EMBL" id="QDE40747.1"/>
    </source>
</evidence>
<keyword evidence="3 6" id="KW-0812">Transmembrane</keyword>
<dbReference type="Proteomes" id="UP000316093">
    <property type="component" value="Chromosome"/>
</dbReference>